<proteinExistence type="predicted"/>
<evidence type="ECO:0000313" key="2">
    <source>
        <dbReference type="EMBL" id="CAG9766475.1"/>
    </source>
</evidence>
<keyword evidence="1" id="KW-0732">Signal</keyword>
<keyword evidence="3" id="KW-1185">Reference proteome</keyword>
<organism evidence="2 3">
    <name type="scientific">Ceutorhynchus assimilis</name>
    <name type="common">cabbage seed weevil</name>
    <dbReference type="NCBI Taxonomy" id="467358"/>
    <lineage>
        <taxon>Eukaryota</taxon>
        <taxon>Metazoa</taxon>
        <taxon>Ecdysozoa</taxon>
        <taxon>Arthropoda</taxon>
        <taxon>Hexapoda</taxon>
        <taxon>Insecta</taxon>
        <taxon>Pterygota</taxon>
        <taxon>Neoptera</taxon>
        <taxon>Endopterygota</taxon>
        <taxon>Coleoptera</taxon>
        <taxon>Polyphaga</taxon>
        <taxon>Cucujiformia</taxon>
        <taxon>Curculionidae</taxon>
        <taxon>Ceutorhynchinae</taxon>
        <taxon>Ceutorhynchus</taxon>
    </lineage>
</organism>
<dbReference type="InterPro" id="IPR010562">
    <property type="entry name" value="Haemolymph_juvenile_hormone-bd"/>
</dbReference>
<gene>
    <name evidence="2" type="ORF">CEUTPL_LOCUS7059</name>
</gene>
<dbReference type="Gene3D" id="3.15.10.30">
    <property type="entry name" value="Haemolymph juvenile hormone binding protein"/>
    <property type="match status" value="1"/>
</dbReference>
<dbReference type="OrthoDB" id="6778274at2759"/>
<feature type="signal peptide" evidence="1">
    <location>
        <begin position="1"/>
        <end position="22"/>
    </location>
</feature>
<dbReference type="Pfam" id="PF06585">
    <property type="entry name" value="JHBP"/>
    <property type="match status" value="1"/>
</dbReference>
<name>A0A9N9MPK5_9CUCU</name>
<feature type="chain" id="PRO_5040339581" evidence="1">
    <location>
        <begin position="23"/>
        <end position="266"/>
    </location>
</feature>
<accession>A0A9N9MPK5</accession>
<dbReference type="PANTHER" id="PTHR11008:SF9">
    <property type="entry name" value="PROTEIN TAKEOUT-LIKE PROTEIN"/>
    <property type="match status" value="1"/>
</dbReference>
<evidence type="ECO:0000313" key="3">
    <source>
        <dbReference type="Proteomes" id="UP001152799"/>
    </source>
</evidence>
<sequence>MCNFRKIPTIFALIILINICNGEVEICLKLKSGYSSTQTGNIEEISTLLEKSGKEIKDALDATGLVSAQTTHFDFFHLNMSHAAITIGGDFTNGNVTQEEPDTRLFTLVSDGFEIFNLTIPTIYINGSYTLAGYIGAHRLFDIYGTGDFYLNMTKFSVAAVTSLTKNSTHLCMPITVKLYVAGCKSNFGELMGGDPLLEPLINGDIEAIVPEAITIMYREDADWADPFIQNVINQILSSNSNSLPYLLYLLSNNKDNLASLLNSSR</sequence>
<dbReference type="Proteomes" id="UP001152799">
    <property type="component" value="Chromosome 3"/>
</dbReference>
<reference evidence="2" key="1">
    <citation type="submission" date="2022-01" db="EMBL/GenBank/DDBJ databases">
        <authorList>
            <person name="King R."/>
        </authorList>
    </citation>
    <scope>NUCLEOTIDE SEQUENCE</scope>
</reference>
<dbReference type="AlphaFoldDB" id="A0A9N9MPK5"/>
<dbReference type="InterPro" id="IPR038606">
    <property type="entry name" value="To_sf"/>
</dbReference>
<evidence type="ECO:0000256" key="1">
    <source>
        <dbReference type="SAM" id="SignalP"/>
    </source>
</evidence>
<dbReference type="PANTHER" id="PTHR11008">
    <property type="entry name" value="PROTEIN TAKEOUT-LIKE PROTEIN"/>
    <property type="match status" value="1"/>
</dbReference>
<protein>
    <submittedName>
        <fullName evidence="2">Uncharacterized protein</fullName>
    </submittedName>
</protein>
<dbReference type="EMBL" id="OU892279">
    <property type="protein sequence ID" value="CAG9766475.1"/>
    <property type="molecule type" value="Genomic_DNA"/>
</dbReference>